<evidence type="ECO:0000313" key="1">
    <source>
        <dbReference type="EMBL" id="GBO29206.1"/>
    </source>
</evidence>
<sequence>MYTFSTLTLGLTLLGRSPTLPVFELFYPEAAFFLAPLKPGYFGRLRHELDSPNLRGHLPHHPCCNPPLRRTEMGCGGEDNWNPYSAYLLSDLRNPPPL</sequence>
<proteinExistence type="predicted"/>
<keyword evidence="2" id="KW-1185">Reference proteome</keyword>
<name>A0A4Y2VY33_ARAVE</name>
<accession>A0A4Y2VY33</accession>
<evidence type="ECO:0000313" key="2">
    <source>
        <dbReference type="Proteomes" id="UP000499080"/>
    </source>
</evidence>
<comment type="caution">
    <text evidence="1">The sequence shown here is derived from an EMBL/GenBank/DDBJ whole genome shotgun (WGS) entry which is preliminary data.</text>
</comment>
<reference evidence="1 2" key="1">
    <citation type="journal article" date="2019" name="Sci. Rep.">
        <title>Orb-weaving spider Araneus ventricosus genome elucidates the spidroin gene catalogue.</title>
        <authorList>
            <person name="Kono N."/>
            <person name="Nakamura H."/>
            <person name="Ohtoshi R."/>
            <person name="Moran D.A.P."/>
            <person name="Shinohara A."/>
            <person name="Yoshida Y."/>
            <person name="Fujiwara M."/>
            <person name="Mori M."/>
            <person name="Tomita M."/>
            <person name="Arakawa K."/>
        </authorList>
    </citation>
    <scope>NUCLEOTIDE SEQUENCE [LARGE SCALE GENOMIC DNA]</scope>
</reference>
<protein>
    <submittedName>
        <fullName evidence="1">Uncharacterized protein</fullName>
    </submittedName>
</protein>
<dbReference type="Proteomes" id="UP000499080">
    <property type="component" value="Unassembled WGS sequence"/>
</dbReference>
<gene>
    <name evidence="1" type="ORF">AVEN_117876_1</name>
</gene>
<organism evidence="1 2">
    <name type="scientific">Araneus ventricosus</name>
    <name type="common">Orbweaver spider</name>
    <name type="synonym">Epeira ventricosa</name>
    <dbReference type="NCBI Taxonomy" id="182803"/>
    <lineage>
        <taxon>Eukaryota</taxon>
        <taxon>Metazoa</taxon>
        <taxon>Ecdysozoa</taxon>
        <taxon>Arthropoda</taxon>
        <taxon>Chelicerata</taxon>
        <taxon>Arachnida</taxon>
        <taxon>Araneae</taxon>
        <taxon>Araneomorphae</taxon>
        <taxon>Entelegynae</taxon>
        <taxon>Araneoidea</taxon>
        <taxon>Araneidae</taxon>
        <taxon>Araneus</taxon>
    </lineage>
</organism>
<dbReference type="AlphaFoldDB" id="A0A4Y2VY33"/>
<dbReference type="EMBL" id="BGPR01052363">
    <property type="protein sequence ID" value="GBO29206.1"/>
    <property type="molecule type" value="Genomic_DNA"/>
</dbReference>